<accession>A0A9D1HVP9</accession>
<name>A0A9D1HVP9_9BACT</name>
<dbReference type="InterPro" id="IPR012902">
    <property type="entry name" value="N_methyl_site"/>
</dbReference>
<reference evidence="2" key="2">
    <citation type="journal article" date="2021" name="PeerJ">
        <title>Extensive microbial diversity within the chicken gut microbiome revealed by metagenomics and culture.</title>
        <authorList>
            <person name="Gilroy R."/>
            <person name="Ravi A."/>
            <person name="Getino M."/>
            <person name="Pursley I."/>
            <person name="Horton D.L."/>
            <person name="Alikhan N.F."/>
            <person name="Baker D."/>
            <person name="Gharbi K."/>
            <person name="Hall N."/>
            <person name="Watson M."/>
            <person name="Adriaenssens E.M."/>
            <person name="Foster-Nyarko E."/>
            <person name="Jarju S."/>
            <person name="Secka A."/>
            <person name="Antonio M."/>
            <person name="Oren A."/>
            <person name="Chaudhuri R.R."/>
            <person name="La Ragione R."/>
            <person name="Hildebrand F."/>
            <person name="Pallen M.J."/>
        </authorList>
    </citation>
    <scope>NUCLEOTIDE SEQUENCE</scope>
    <source>
        <strain evidence="2">CHK197-8231</strain>
    </source>
</reference>
<keyword evidence="1" id="KW-1133">Transmembrane helix</keyword>
<evidence type="ECO:0000313" key="3">
    <source>
        <dbReference type="Proteomes" id="UP000824087"/>
    </source>
</evidence>
<dbReference type="AlphaFoldDB" id="A0A9D1HVP9"/>
<dbReference type="InterPro" id="IPR045584">
    <property type="entry name" value="Pilin-like"/>
</dbReference>
<dbReference type="PROSITE" id="PS00409">
    <property type="entry name" value="PROKAR_NTER_METHYL"/>
    <property type="match status" value="1"/>
</dbReference>
<keyword evidence="1" id="KW-0812">Transmembrane</keyword>
<comment type="caution">
    <text evidence="2">The sequence shown here is derived from an EMBL/GenBank/DDBJ whole genome shotgun (WGS) entry which is preliminary data.</text>
</comment>
<protein>
    <submittedName>
        <fullName evidence="2">Type II secretion system protein</fullName>
    </submittedName>
</protein>
<evidence type="ECO:0000256" key="1">
    <source>
        <dbReference type="SAM" id="Phobius"/>
    </source>
</evidence>
<keyword evidence="1" id="KW-0472">Membrane</keyword>
<dbReference type="Pfam" id="PF07963">
    <property type="entry name" value="N_methyl"/>
    <property type="match status" value="1"/>
</dbReference>
<dbReference type="Gene3D" id="3.30.700.10">
    <property type="entry name" value="Glycoprotein, Type 4 Pilin"/>
    <property type="match status" value="1"/>
</dbReference>
<dbReference type="SUPFAM" id="SSF54523">
    <property type="entry name" value="Pili subunits"/>
    <property type="match status" value="1"/>
</dbReference>
<evidence type="ECO:0000313" key="2">
    <source>
        <dbReference type="EMBL" id="HIU22095.1"/>
    </source>
</evidence>
<organism evidence="2 3">
    <name type="scientific">Candidatus Fimihabitans intestinipullorum</name>
    <dbReference type="NCBI Taxonomy" id="2840820"/>
    <lineage>
        <taxon>Bacteria</taxon>
        <taxon>Bacillati</taxon>
        <taxon>Mycoplasmatota</taxon>
        <taxon>Mycoplasmatota incertae sedis</taxon>
        <taxon>Candidatus Fimihabitans</taxon>
    </lineage>
</organism>
<dbReference type="EMBL" id="DVML01000007">
    <property type="protein sequence ID" value="HIU22095.1"/>
    <property type="molecule type" value="Genomic_DNA"/>
</dbReference>
<feature type="transmembrane region" description="Helical" evidence="1">
    <location>
        <begin position="20"/>
        <end position="39"/>
    </location>
</feature>
<dbReference type="NCBIfam" id="TIGR02532">
    <property type="entry name" value="IV_pilin_GFxxxE"/>
    <property type="match status" value="1"/>
</dbReference>
<reference evidence="2" key="1">
    <citation type="submission" date="2020-10" db="EMBL/GenBank/DDBJ databases">
        <authorList>
            <person name="Gilroy R."/>
        </authorList>
    </citation>
    <scope>NUCLEOTIDE SEQUENCE</scope>
    <source>
        <strain evidence="2">CHK197-8231</strain>
    </source>
</reference>
<proteinExistence type="predicted"/>
<sequence length="138" mass="15435">MEVKKRRNKMRQKGFTLLELLAVIVILAIVALITVPLIMNTIEDAKEGAYEESVRGAIATASMDAARSKFQYENYVVKDGGVYRDDTKIDMKGGISGTGIIVIRKEEGVKVSIQNGEICAYKDFKDEHVTYEKRTCPE</sequence>
<gene>
    <name evidence="2" type="ORF">IAD49_00790</name>
</gene>
<dbReference type="Proteomes" id="UP000824087">
    <property type="component" value="Unassembled WGS sequence"/>
</dbReference>